<dbReference type="CDD" id="cd09272">
    <property type="entry name" value="RNase_HI_RT_Ty1"/>
    <property type="match status" value="1"/>
</dbReference>
<evidence type="ECO:0000313" key="2">
    <source>
        <dbReference type="Proteomes" id="UP001235939"/>
    </source>
</evidence>
<proteinExistence type="predicted"/>
<dbReference type="EMBL" id="CP092866">
    <property type="protein sequence ID" value="UYV66604.1"/>
    <property type="molecule type" value="Genomic_DNA"/>
</dbReference>
<name>A0ABY6KCV4_9ARAC</name>
<protein>
    <submittedName>
        <fullName evidence="1">Uncharacterized protein</fullName>
    </submittedName>
</protein>
<sequence>MTALSTTEPELFSLCDGICDGKWCTSLLEELGQNQLIDQPIEVNTDFQSLKNWIKNPMHSNRIRHINRKYHYIKDDFNDNIIALKYISSEDNPADIMTKNLSGTVLNNHLQNIGIKNSSEVDNILRVLFAFSISIVKRLASEFKRGLCRSNMTHVKDAKRANTPEAIEKVYNIVLDNRRLSQWEYRKGVEHFARIIRMRNLCSRWVCII</sequence>
<organism evidence="1 2">
    <name type="scientific">Cordylochernes scorpioides</name>
    <dbReference type="NCBI Taxonomy" id="51811"/>
    <lineage>
        <taxon>Eukaryota</taxon>
        <taxon>Metazoa</taxon>
        <taxon>Ecdysozoa</taxon>
        <taxon>Arthropoda</taxon>
        <taxon>Chelicerata</taxon>
        <taxon>Arachnida</taxon>
        <taxon>Pseudoscorpiones</taxon>
        <taxon>Cheliferoidea</taxon>
        <taxon>Chernetidae</taxon>
        <taxon>Cordylochernes</taxon>
    </lineage>
</organism>
<keyword evidence="2" id="KW-1185">Reference proteome</keyword>
<reference evidence="1 2" key="1">
    <citation type="submission" date="2022-01" db="EMBL/GenBank/DDBJ databases">
        <title>A chromosomal length assembly of Cordylochernes scorpioides.</title>
        <authorList>
            <person name="Zeh D."/>
            <person name="Zeh J."/>
        </authorList>
    </citation>
    <scope>NUCLEOTIDE SEQUENCE [LARGE SCALE GENOMIC DNA]</scope>
    <source>
        <strain evidence="1">IN4F17</strain>
        <tissue evidence="1">Whole Body</tissue>
    </source>
</reference>
<gene>
    <name evidence="1" type="ORF">LAZ67_4002282</name>
</gene>
<accession>A0ABY6KCV4</accession>
<dbReference type="Proteomes" id="UP001235939">
    <property type="component" value="Chromosome 04"/>
</dbReference>
<evidence type="ECO:0000313" key="1">
    <source>
        <dbReference type="EMBL" id="UYV66604.1"/>
    </source>
</evidence>